<dbReference type="Proteomes" id="UP000095541">
    <property type="component" value="Unassembled WGS sequence"/>
</dbReference>
<gene>
    <name evidence="2" type="ORF">ERS852511_00293</name>
    <name evidence="3" type="ORF">ERS852557_01762</name>
</gene>
<accession>A0A0P0FLH1</accession>
<evidence type="ECO:0000313" key="3">
    <source>
        <dbReference type="EMBL" id="CUP81012.1"/>
    </source>
</evidence>
<evidence type="ECO:0000313" key="5">
    <source>
        <dbReference type="Proteomes" id="UP000095576"/>
    </source>
</evidence>
<dbReference type="EMBL" id="CZAP01000001">
    <property type="protein sequence ID" value="CUO84264.1"/>
    <property type="molecule type" value="Genomic_DNA"/>
</dbReference>
<reference evidence="4 5" key="1">
    <citation type="submission" date="2015-09" db="EMBL/GenBank/DDBJ databases">
        <authorList>
            <consortium name="Pathogen Informatics"/>
        </authorList>
    </citation>
    <scope>NUCLEOTIDE SEQUENCE [LARGE SCALE GENOMIC DNA]</scope>
    <source>
        <strain evidence="2 5">2789STDY5834899</strain>
        <strain evidence="3 4">2789STDY5834945</strain>
    </source>
</reference>
<keyword evidence="1" id="KW-0472">Membrane</keyword>
<dbReference type="KEGG" id="btho:Btheta7330_02384"/>
<dbReference type="Proteomes" id="UP000095576">
    <property type="component" value="Unassembled WGS sequence"/>
</dbReference>
<organism evidence="3 4">
    <name type="scientific">Bacteroides thetaiotaomicron</name>
    <dbReference type="NCBI Taxonomy" id="818"/>
    <lineage>
        <taxon>Bacteria</taxon>
        <taxon>Pseudomonadati</taxon>
        <taxon>Bacteroidota</taxon>
        <taxon>Bacteroidia</taxon>
        <taxon>Bacteroidales</taxon>
        <taxon>Bacteroidaceae</taxon>
        <taxon>Bacteroides</taxon>
    </lineage>
</organism>
<evidence type="ECO:0000313" key="4">
    <source>
        <dbReference type="Proteomes" id="UP000095541"/>
    </source>
</evidence>
<feature type="transmembrane region" description="Helical" evidence="1">
    <location>
        <begin position="6"/>
        <end position="26"/>
    </location>
</feature>
<proteinExistence type="predicted"/>
<evidence type="ECO:0000256" key="1">
    <source>
        <dbReference type="SAM" id="Phobius"/>
    </source>
</evidence>
<sequence>MLSRIIVLVIAGVAVVYIVRFIDNFLSQHRRKY</sequence>
<name>A0A0P0FLH1_BACT4</name>
<evidence type="ECO:0000313" key="2">
    <source>
        <dbReference type="EMBL" id="CUO84264.1"/>
    </source>
</evidence>
<protein>
    <submittedName>
        <fullName evidence="3">Uncharacterized protein</fullName>
    </submittedName>
</protein>
<dbReference type="PATRIC" id="fig|818.23.peg.2464"/>
<dbReference type="AlphaFoldDB" id="A0A0P0FLH1"/>
<keyword evidence="1" id="KW-0812">Transmembrane</keyword>
<dbReference type="EMBL" id="CZBI01000002">
    <property type="protein sequence ID" value="CUP81012.1"/>
    <property type="molecule type" value="Genomic_DNA"/>
</dbReference>
<accession>C6IGF2</accession>
<keyword evidence="1" id="KW-1133">Transmembrane helix</keyword>